<dbReference type="Proteomes" id="UP000005938">
    <property type="component" value="Unassembled WGS sequence"/>
</dbReference>
<feature type="domain" description="TonB-dependent receptor plug" evidence="8">
    <location>
        <begin position="220"/>
        <end position="299"/>
    </location>
</feature>
<dbReference type="InterPro" id="IPR037066">
    <property type="entry name" value="Plug_dom_sf"/>
</dbReference>
<evidence type="ECO:0000313" key="9">
    <source>
        <dbReference type="EMBL" id="EID74554.1"/>
    </source>
</evidence>
<evidence type="ECO:0000313" key="10">
    <source>
        <dbReference type="Proteomes" id="UP000005938"/>
    </source>
</evidence>
<keyword evidence="2 7" id="KW-0813">Transport</keyword>
<comment type="similarity">
    <text evidence="7">Belongs to the TonB-dependent receptor family.</text>
</comment>
<evidence type="ECO:0000256" key="3">
    <source>
        <dbReference type="ARBA" id="ARBA00022452"/>
    </source>
</evidence>
<dbReference type="STRING" id="946077.W5A_08487"/>
<keyword evidence="4 7" id="KW-0812">Transmembrane</keyword>
<evidence type="ECO:0000256" key="5">
    <source>
        <dbReference type="ARBA" id="ARBA00023136"/>
    </source>
</evidence>
<reference evidence="9 10" key="1">
    <citation type="journal article" date="2012" name="J. Bacteriol.">
        <title>Genome Sequence of the Halotolerant Bacterium Imtechella halotolerans K1T.</title>
        <authorList>
            <person name="Kumar S."/>
            <person name="Vikram S."/>
            <person name="Subramanian S."/>
            <person name="Raghava G.P."/>
            <person name="Pinnaka A.K."/>
        </authorList>
    </citation>
    <scope>NUCLEOTIDE SEQUENCE [LARGE SCALE GENOMIC DNA]</scope>
    <source>
        <strain evidence="9 10">K1</strain>
    </source>
</reference>
<keyword evidence="3 7" id="KW-1134">Transmembrane beta strand</keyword>
<dbReference type="RefSeq" id="WP_008239481.1">
    <property type="nucleotide sequence ID" value="NZ_AJJU01000010.1"/>
</dbReference>
<name>I0WDT8_9FLAO</name>
<sequence>MNNIISKNIYNLLFVYGFLMIFGRVHGQEAVNKIPFTQFLASLETVFQVKFSYADNDVKSLRITPKNFTSLTEALKYASHLTQLHFQTIDDRYIAISPIRQNICGTLIDNDSGEPLVGATVFVPGTNVAAITNSQGKFLLSEIPLNTTITISYIGYQTIHATVESFLDENCPIFPLSSVIFQLNEVVVGNYITQGISKYIDGSFKLSAQKLGAIPGQIDPDILQTLQSQPGIESVNETISEINIRGGSHDQNLILWDGIKMYHTGHFFGLISAFNPYLTEEVTVIKNGTPAKYGDAVSGTIAMQTPNTINPKIYGGTGFNMLNADAFIQVPVSKKVAIQASGRRSLTDMIESPIFKAYFDRTFQDSNIESSLNNSSESDFYFYDFTGKVLYDFSDKHQLRSNFISVHNELDYNETTNDGTEESTLIQQNFATGGQLISKWNNAFSTDISGYYTRYLLDATTFNPGNTQELKQRNEVTENAFKVDASYRFSSQLKLWGGYHFTETGIRNSVFVSAPYFKRSVKEVIRTHSLYSEGSYQSNSTFIRLGVRINHYDKLNDTKIEPRLSINQYLNDAISVKVMGEVKSQATTQIIDLQEDFLGVEKRRWMLANNKDIPVMTSRQVSGGFDYNKQRWLISTEGFYKTVDGITTNTQGFQNQNQGRSTSGSYTVKGIEFLINHRTEKFNSWISYTYSLNDYYFKELTPSIFPNNTDIRHSVSIASSYDINQFRIAIGLSHKTGKPYTIPVKGNEINNTTIPSSINYDLPNNENLPEYWRLDVSSSYRFFFSDQVKGNFSIALLNVLGKENTLNTYYELTNNQTEVRKVNNISLGFSPNASFRLTF</sequence>
<evidence type="ECO:0000259" key="8">
    <source>
        <dbReference type="Pfam" id="PF07715"/>
    </source>
</evidence>
<evidence type="ECO:0000256" key="1">
    <source>
        <dbReference type="ARBA" id="ARBA00004571"/>
    </source>
</evidence>
<dbReference type="PATRIC" id="fig|946077.3.peg.1720"/>
<dbReference type="Gene3D" id="2.40.170.20">
    <property type="entry name" value="TonB-dependent receptor, beta-barrel domain"/>
    <property type="match status" value="1"/>
</dbReference>
<evidence type="ECO:0000256" key="6">
    <source>
        <dbReference type="ARBA" id="ARBA00023237"/>
    </source>
</evidence>
<dbReference type="SUPFAM" id="SSF56935">
    <property type="entry name" value="Porins"/>
    <property type="match status" value="1"/>
</dbReference>
<dbReference type="Gene3D" id="2.170.130.10">
    <property type="entry name" value="TonB-dependent receptor, plug domain"/>
    <property type="match status" value="1"/>
</dbReference>
<dbReference type="InterPro" id="IPR036942">
    <property type="entry name" value="Beta-barrel_TonB_sf"/>
</dbReference>
<protein>
    <submittedName>
        <fullName evidence="9">TonB-dependent receptor plug</fullName>
    </submittedName>
</protein>
<dbReference type="Pfam" id="PF13715">
    <property type="entry name" value="CarbopepD_reg_2"/>
    <property type="match status" value="1"/>
</dbReference>
<comment type="caution">
    <text evidence="9">The sequence shown here is derived from an EMBL/GenBank/DDBJ whole genome shotgun (WGS) entry which is preliminary data.</text>
</comment>
<dbReference type="OrthoDB" id="9803050at2"/>
<dbReference type="InterPro" id="IPR012910">
    <property type="entry name" value="Plug_dom"/>
</dbReference>
<organism evidence="9 10">
    <name type="scientific">Imtechella halotolerans K1</name>
    <dbReference type="NCBI Taxonomy" id="946077"/>
    <lineage>
        <taxon>Bacteria</taxon>
        <taxon>Pseudomonadati</taxon>
        <taxon>Bacteroidota</taxon>
        <taxon>Flavobacteriia</taxon>
        <taxon>Flavobacteriales</taxon>
        <taxon>Flavobacteriaceae</taxon>
        <taxon>Imtechella</taxon>
    </lineage>
</organism>
<dbReference type="Gene3D" id="2.60.40.1120">
    <property type="entry name" value="Carboxypeptidase-like, regulatory domain"/>
    <property type="match status" value="1"/>
</dbReference>
<dbReference type="InterPro" id="IPR039426">
    <property type="entry name" value="TonB-dep_rcpt-like"/>
</dbReference>
<evidence type="ECO:0000256" key="2">
    <source>
        <dbReference type="ARBA" id="ARBA00022448"/>
    </source>
</evidence>
<evidence type="ECO:0000256" key="4">
    <source>
        <dbReference type="ARBA" id="ARBA00022692"/>
    </source>
</evidence>
<keyword evidence="5 7" id="KW-0472">Membrane</keyword>
<dbReference type="AlphaFoldDB" id="I0WDT8"/>
<keyword evidence="9" id="KW-0675">Receptor</keyword>
<proteinExistence type="inferred from homology"/>
<keyword evidence="10" id="KW-1185">Reference proteome</keyword>
<dbReference type="PROSITE" id="PS52016">
    <property type="entry name" value="TONB_DEPENDENT_REC_3"/>
    <property type="match status" value="1"/>
</dbReference>
<accession>I0WDT8</accession>
<dbReference type="EMBL" id="AJJU01000010">
    <property type="protein sequence ID" value="EID74554.1"/>
    <property type="molecule type" value="Genomic_DNA"/>
</dbReference>
<dbReference type="Pfam" id="PF07715">
    <property type="entry name" value="Plug"/>
    <property type="match status" value="1"/>
</dbReference>
<dbReference type="eggNOG" id="COG4771">
    <property type="taxonomic scope" value="Bacteria"/>
</dbReference>
<evidence type="ECO:0000256" key="7">
    <source>
        <dbReference type="PROSITE-ProRule" id="PRU01360"/>
    </source>
</evidence>
<gene>
    <name evidence="9" type="ORF">W5A_08487</name>
</gene>
<dbReference type="InterPro" id="IPR008969">
    <property type="entry name" value="CarboxyPept-like_regulatory"/>
</dbReference>
<dbReference type="GO" id="GO:0009279">
    <property type="term" value="C:cell outer membrane"/>
    <property type="evidence" value="ECO:0007669"/>
    <property type="project" value="UniProtKB-SubCell"/>
</dbReference>
<keyword evidence="6 7" id="KW-0998">Cell outer membrane</keyword>
<dbReference type="SUPFAM" id="SSF49464">
    <property type="entry name" value="Carboxypeptidase regulatory domain-like"/>
    <property type="match status" value="1"/>
</dbReference>
<comment type="subcellular location">
    <subcellularLocation>
        <location evidence="1 7">Cell outer membrane</location>
        <topology evidence="1 7">Multi-pass membrane protein</topology>
    </subcellularLocation>
</comment>